<name>Q0F0U9_9PROT</name>
<dbReference type="AlphaFoldDB" id="Q0F0U9"/>
<dbReference type="Proteomes" id="UP000005297">
    <property type="component" value="Unassembled WGS sequence"/>
</dbReference>
<dbReference type="Gene3D" id="2.60.120.260">
    <property type="entry name" value="Galactose-binding domain-like"/>
    <property type="match status" value="1"/>
</dbReference>
<evidence type="ECO:0000313" key="1">
    <source>
        <dbReference type="EMBL" id="EAU55442.1"/>
    </source>
</evidence>
<reference evidence="1 2" key="1">
    <citation type="submission" date="2006-09" db="EMBL/GenBank/DDBJ databases">
        <authorList>
            <person name="Emerson D."/>
            <person name="Ferriera S."/>
            <person name="Johnson J."/>
            <person name="Kravitz S."/>
            <person name="Halpern A."/>
            <person name="Remington K."/>
            <person name="Beeson K."/>
            <person name="Tran B."/>
            <person name="Rogers Y.-H."/>
            <person name="Friedman R."/>
            <person name="Venter J.C."/>
        </authorList>
    </citation>
    <scope>NUCLEOTIDE SEQUENCE [LARGE SCALE GENOMIC DNA]</scope>
    <source>
        <strain evidence="1 2">PV-1</strain>
    </source>
</reference>
<dbReference type="OrthoDB" id="5572942at2"/>
<evidence type="ECO:0008006" key="3">
    <source>
        <dbReference type="Google" id="ProtNLM"/>
    </source>
</evidence>
<gene>
    <name evidence="1" type="ORF">SPV1_11936</name>
</gene>
<dbReference type="eggNOG" id="COG5156">
    <property type="taxonomic scope" value="Bacteria"/>
</dbReference>
<comment type="caution">
    <text evidence="1">The sequence shown here is derived from an EMBL/GenBank/DDBJ whole genome shotgun (WGS) entry which is preliminary data.</text>
</comment>
<protein>
    <recommendedName>
        <fullName evidence="3">Carbohydrate-binding protein</fullName>
    </recommendedName>
</protein>
<proteinExistence type="predicted"/>
<dbReference type="HOGENOM" id="CLU_138473_0_0_0"/>
<evidence type="ECO:0000313" key="2">
    <source>
        <dbReference type="Proteomes" id="UP000005297"/>
    </source>
</evidence>
<dbReference type="InterPro" id="IPR008979">
    <property type="entry name" value="Galactose-bd-like_sf"/>
</dbReference>
<dbReference type="RefSeq" id="WP_009849905.1">
    <property type="nucleotide sequence ID" value="NZ_DS022294.1"/>
</dbReference>
<dbReference type="STRING" id="314344.AL013_06655"/>
<dbReference type="EMBL" id="AATS01000003">
    <property type="protein sequence ID" value="EAU55442.1"/>
    <property type="molecule type" value="Genomic_DNA"/>
</dbReference>
<organism evidence="1 2">
    <name type="scientific">Mariprofundus ferrooxydans PV-1</name>
    <dbReference type="NCBI Taxonomy" id="314345"/>
    <lineage>
        <taxon>Bacteria</taxon>
        <taxon>Pseudomonadati</taxon>
        <taxon>Pseudomonadota</taxon>
        <taxon>Candidatius Mariprofundia</taxon>
        <taxon>Mariprofundales</taxon>
        <taxon>Mariprofundaceae</taxon>
        <taxon>Mariprofundus</taxon>
    </lineage>
</organism>
<dbReference type="SUPFAM" id="SSF49785">
    <property type="entry name" value="Galactose-binding domain-like"/>
    <property type="match status" value="1"/>
</dbReference>
<sequence length="157" mass="17716">MRKKLIARDMKAESDNEESWLDLENLVQVEMSSEDEAYPIESALAAGTGPGWRAAEAGEQTLRLLFDQPQRIELIRLLFQVDDQERTQQFTLRWSPDGGATYHEIARQQYNFSAPDATQELETFRVDFDGVTALELQIIPDISGGNARASLARWAVA</sequence>
<keyword evidence="2" id="KW-1185">Reference proteome</keyword>
<accession>Q0F0U9</accession>
<dbReference type="InParanoid" id="Q0F0U9"/>